<evidence type="ECO:0000256" key="8">
    <source>
        <dbReference type="ARBA" id="ARBA00022759"/>
    </source>
</evidence>
<dbReference type="FunFam" id="1.10.150.670:FF:000007">
    <property type="entry name" value="Crossover junction endonuclease EME1B"/>
    <property type="match status" value="1"/>
</dbReference>
<feature type="coiled-coil region" evidence="22">
    <location>
        <begin position="304"/>
        <end position="334"/>
    </location>
</feature>
<evidence type="ECO:0000256" key="14">
    <source>
        <dbReference type="ARBA" id="ARBA00023054"/>
    </source>
</evidence>
<keyword evidence="14 22" id="KW-0175">Coiled coil</keyword>
<keyword evidence="17" id="KW-0539">Nucleus</keyword>
<keyword evidence="19" id="KW-0131">Cell cycle</keyword>
<evidence type="ECO:0000256" key="20">
    <source>
        <dbReference type="ARBA" id="ARBA00059712"/>
    </source>
</evidence>
<keyword evidence="5" id="KW-0132">Cell division</keyword>
<comment type="subcellular location">
    <subcellularLocation>
        <location evidence="3">Nucleus</location>
    </subcellularLocation>
</comment>
<dbReference type="GO" id="GO:0004519">
    <property type="term" value="F:endonuclease activity"/>
    <property type="evidence" value="ECO:0007669"/>
    <property type="project" value="UniProtKB-KW"/>
</dbReference>
<dbReference type="PANTHER" id="PTHR21077:SF5">
    <property type="entry name" value="CROSSOVER JUNCTION ENDONUCLEASE MMS4"/>
    <property type="match status" value="1"/>
</dbReference>
<evidence type="ECO:0000256" key="22">
    <source>
        <dbReference type="SAM" id="Coils"/>
    </source>
</evidence>
<keyword evidence="13" id="KW-0460">Magnesium</keyword>
<evidence type="ECO:0000256" key="19">
    <source>
        <dbReference type="ARBA" id="ARBA00023306"/>
    </source>
</evidence>
<organism evidence="25">
    <name type="scientific">Sesamum latifolium</name>
    <dbReference type="NCBI Taxonomy" id="2727402"/>
    <lineage>
        <taxon>Eukaryota</taxon>
        <taxon>Viridiplantae</taxon>
        <taxon>Streptophyta</taxon>
        <taxon>Embryophyta</taxon>
        <taxon>Tracheophyta</taxon>
        <taxon>Spermatophyta</taxon>
        <taxon>Magnoliopsida</taxon>
        <taxon>eudicotyledons</taxon>
        <taxon>Gunneridae</taxon>
        <taxon>Pentapetalae</taxon>
        <taxon>asterids</taxon>
        <taxon>lamiids</taxon>
        <taxon>Lamiales</taxon>
        <taxon>Pedaliaceae</taxon>
        <taxon>Sesamum</taxon>
    </lineage>
</organism>
<dbReference type="PANTHER" id="PTHR21077">
    <property type="entry name" value="EME1 PROTEIN"/>
    <property type="match status" value="1"/>
</dbReference>
<evidence type="ECO:0000256" key="9">
    <source>
        <dbReference type="ARBA" id="ARBA00022763"/>
    </source>
</evidence>
<feature type="region of interest" description="Disordered" evidence="23">
    <location>
        <begin position="240"/>
        <end position="260"/>
    </location>
</feature>
<dbReference type="InterPro" id="IPR006166">
    <property type="entry name" value="ERCC4_domain"/>
</dbReference>
<feature type="compositionally biased region" description="Low complexity" evidence="23">
    <location>
        <begin position="71"/>
        <end position="84"/>
    </location>
</feature>
<comment type="cofactor">
    <cofactor evidence="1">
        <name>Ca(2+)</name>
        <dbReference type="ChEBI" id="CHEBI:29108"/>
    </cofactor>
</comment>
<reference evidence="25" key="1">
    <citation type="submission" date="2020-06" db="EMBL/GenBank/DDBJ databases">
        <authorList>
            <person name="Li T."/>
            <person name="Hu X."/>
            <person name="Zhang T."/>
            <person name="Song X."/>
            <person name="Zhang H."/>
            <person name="Dai N."/>
            <person name="Sheng W."/>
            <person name="Hou X."/>
            <person name="Wei L."/>
        </authorList>
    </citation>
    <scope>NUCLEOTIDE SEQUENCE</scope>
    <source>
        <strain evidence="25">KEN1</strain>
        <tissue evidence="25">Leaf</tissue>
    </source>
</reference>
<comment type="caution">
    <text evidence="25">The sequence shown here is derived from an EMBL/GenBank/DDBJ whole genome shotgun (WGS) entry which is preliminary data.</text>
</comment>
<dbReference type="InterPro" id="IPR033310">
    <property type="entry name" value="Mms4/EME1/EME2"/>
</dbReference>
<comment type="function">
    <text evidence="20">Interacts with MUS81 to form a DNA structure-specific endonuclease with substrate preference for branched DNA structures with a 5'-end at the branch nick. Typical substrates include 3'-flap structures, D-loops, replication forks, nicked Holliday junctions and also intact Holliday junctions with a reduced efficiency. May be required in mitosis for the processing of stalled or collapsed replication fork intermediates. Plays a role in DNA repair and in genotoxic stress-induced homologous recombination (HR) in somatic cells. Mediates a subset of meiotic recombination events that are insensitive to crossover interference.</text>
</comment>
<dbReference type="Pfam" id="PF21292">
    <property type="entry name" value="EME1-MUS81_C"/>
    <property type="match status" value="1"/>
</dbReference>
<dbReference type="GO" id="GO:0003677">
    <property type="term" value="F:DNA binding"/>
    <property type="evidence" value="ECO:0007669"/>
    <property type="project" value="InterPro"/>
</dbReference>
<evidence type="ECO:0000256" key="2">
    <source>
        <dbReference type="ARBA" id="ARBA00001946"/>
    </source>
</evidence>
<evidence type="ECO:0000256" key="15">
    <source>
        <dbReference type="ARBA" id="ARBA00023172"/>
    </source>
</evidence>
<accession>A0AAW2SIN0</accession>
<keyword evidence="16" id="KW-0234">DNA repair</keyword>
<feature type="domain" description="ERCC4" evidence="24">
    <location>
        <begin position="363"/>
        <end position="559"/>
    </location>
</feature>
<comment type="cofactor">
    <cofactor evidence="2">
        <name>Mg(2+)</name>
        <dbReference type="ChEBI" id="CHEBI:18420"/>
    </cofactor>
</comment>
<evidence type="ECO:0000256" key="7">
    <source>
        <dbReference type="ARBA" id="ARBA00022723"/>
    </source>
</evidence>
<evidence type="ECO:0000259" key="24">
    <source>
        <dbReference type="Pfam" id="PF02732"/>
    </source>
</evidence>
<keyword evidence="7" id="KW-0479">Metal-binding</keyword>
<keyword evidence="10" id="KW-0498">Mitosis</keyword>
<proteinExistence type="inferred from homology"/>
<dbReference type="Gene3D" id="1.10.150.670">
    <property type="entry name" value="Crossover junction endonuclease EME1, DNA-binding domain"/>
    <property type="match status" value="1"/>
</dbReference>
<protein>
    <submittedName>
        <fullName evidence="25">Crossover junction endonuclease EME1B</fullName>
    </submittedName>
</protein>
<dbReference type="AlphaFoldDB" id="A0AAW2SIN0"/>
<evidence type="ECO:0000256" key="12">
    <source>
        <dbReference type="ARBA" id="ARBA00022837"/>
    </source>
</evidence>
<feature type="compositionally biased region" description="Polar residues" evidence="23">
    <location>
        <begin position="48"/>
        <end position="58"/>
    </location>
</feature>
<keyword evidence="15" id="KW-0233">DNA recombination</keyword>
<keyword evidence="6" id="KW-0540">Nuclease</keyword>
<dbReference type="GO" id="GO:0051321">
    <property type="term" value="P:meiotic cell cycle"/>
    <property type="evidence" value="ECO:0007669"/>
    <property type="project" value="UniProtKB-KW"/>
</dbReference>
<keyword evidence="18" id="KW-0469">Meiosis</keyword>
<keyword evidence="12" id="KW-0106">Calcium</keyword>
<evidence type="ECO:0000256" key="10">
    <source>
        <dbReference type="ARBA" id="ARBA00022776"/>
    </source>
</evidence>
<evidence type="ECO:0000256" key="5">
    <source>
        <dbReference type="ARBA" id="ARBA00022618"/>
    </source>
</evidence>
<dbReference type="EMBL" id="JACGWN010000018">
    <property type="protein sequence ID" value="KAL0391516.1"/>
    <property type="molecule type" value="Genomic_DNA"/>
</dbReference>
<dbReference type="GO" id="GO:0051301">
    <property type="term" value="P:cell division"/>
    <property type="evidence" value="ECO:0007669"/>
    <property type="project" value="UniProtKB-KW"/>
</dbReference>
<dbReference type="Pfam" id="PF02732">
    <property type="entry name" value="ERCC4"/>
    <property type="match status" value="1"/>
</dbReference>
<evidence type="ECO:0000256" key="13">
    <source>
        <dbReference type="ARBA" id="ARBA00022842"/>
    </source>
</evidence>
<dbReference type="Gene3D" id="3.40.50.10130">
    <property type="match status" value="1"/>
</dbReference>
<evidence type="ECO:0000256" key="16">
    <source>
        <dbReference type="ARBA" id="ARBA00023204"/>
    </source>
</evidence>
<evidence type="ECO:0000256" key="1">
    <source>
        <dbReference type="ARBA" id="ARBA00001913"/>
    </source>
</evidence>
<keyword evidence="11" id="KW-0378">Hydrolase</keyword>
<gene>
    <name evidence="25" type="ORF">Slati_4536700</name>
</gene>
<dbReference type="CDD" id="cd20083">
    <property type="entry name" value="XPF_nuclease_EME"/>
    <property type="match status" value="1"/>
</dbReference>
<evidence type="ECO:0000256" key="18">
    <source>
        <dbReference type="ARBA" id="ARBA00023254"/>
    </source>
</evidence>
<dbReference type="GO" id="GO:0005634">
    <property type="term" value="C:nucleus"/>
    <property type="evidence" value="ECO:0007669"/>
    <property type="project" value="UniProtKB-SubCell"/>
</dbReference>
<dbReference type="GO" id="GO:0016787">
    <property type="term" value="F:hydrolase activity"/>
    <property type="evidence" value="ECO:0007669"/>
    <property type="project" value="UniProtKB-KW"/>
</dbReference>
<name>A0AAW2SIN0_9LAMI</name>
<dbReference type="InterPro" id="IPR047524">
    <property type="entry name" value="XPF_nuclease_EME1_plant/arthr"/>
</dbReference>
<keyword evidence="9" id="KW-0227">DNA damage</keyword>
<reference evidence="25" key="2">
    <citation type="journal article" date="2024" name="Plant">
        <title>Genomic evolution and insights into agronomic trait innovations of Sesamum species.</title>
        <authorList>
            <person name="Miao H."/>
            <person name="Wang L."/>
            <person name="Qu L."/>
            <person name="Liu H."/>
            <person name="Sun Y."/>
            <person name="Le M."/>
            <person name="Wang Q."/>
            <person name="Wei S."/>
            <person name="Zheng Y."/>
            <person name="Lin W."/>
            <person name="Duan Y."/>
            <person name="Cao H."/>
            <person name="Xiong S."/>
            <person name="Wang X."/>
            <person name="Wei L."/>
            <person name="Li C."/>
            <person name="Ma Q."/>
            <person name="Ju M."/>
            <person name="Zhao R."/>
            <person name="Li G."/>
            <person name="Mu C."/>
            <person name="Tian Q."/>
            <person name="Mei H."/>
            <person name="Zhang T."/>
            <person name="Gao T."/>
            <person name="Zhang H."/>
        </authorList>
    </citation>
    <scope>NUCLEOTIDE SEQUENCE</scope>
    <source>
        <strain evidence="25">KEN1</strain>
    </source>
</reference>
<evidence type="ECO:0000256" key="3">
    <source>
        <dbReference type="ARBA" id="ARBA00004123"/>
    </source>
</evidence>
<evidence type="ECO:0000256" key="4">
    <source>
        <dbReference type="ARBA" id="ARBA00005313"/>
    </source>
</evidence>
<dbReference type="GO" id="GO:0006281">
    <property type="term" value="P:DNA repair"/>
    <property type="evidence" value="ECO:0007669"/>
    <property type="project" value="UniProtKB-KW"/>
</dbReference>
<evidence type="ECO:0000256" key="6">
    <source>
        <dbReference type="ARBA" id="ARBA00022722"/>
    </source>
</evidence>
<evidence type="ECO:0000313" key="25">
    <source>
        <dbReference type="EMBL" id="KAL0391516.1"/>
    </source>
</evidence>
<feature type="region of interest" description="Disordered" evidence="23">
    <location>
        <begin position="1"/>
        <end position="90"/>
    </location>
</feature>
<evidence type="ECO:0000256" key="23">
    <source>
        <dbReference type="SAM" id="MobiDB-lite"/>
    </source>
</evidence>
<sequence>MSQPIPVDILSDSDTDSGGNRRWDLRTEAIDLITPPPSLQSKKKQRTEVFSNPSNSTIFIIDDDPTPCKKSTSSLGPTSSSTPSVDPETPFSDASIVKCSRGKCSFSGNLNFTNYSNLVLIGTLNSMQKTTNGESLATDPFVVADTPMRERLEYGVSIAKCNAGKHNREPACSTHNDAEINGRICVESDNESENIGEFGAWKHNECVFAAKLMDESEIGSGFVESSFSLGIPVQLQKKPPAQNPVKVHMPEGSSSPSFVEDGMSLACEEEASTMDPVGQIPSRKDNNGCCTKEKKKAYETTKPKRISKEERLRLMEEKKQLKEQEKLLKAASKAEAAEMKKYKKEMQKWEKGKYALKSIVAEIDKKVVELGSIGGHLLTRFAEKGLTYRITSNPMERTIVWTMVVPEEISVDKGNELIQGSVGSPKMGQEKEDEECIFSVTWKIVKFLRKYIASEPIEISYVLIIYEAEEFCNLVMNESLMDHVQSVQHRYPHHTVCYATNRLMAYINKREQAQYKNPANYAGWKRPAIEEVLARLATHFFKVHSRHCVDEAELAEHVVGLTCSLASCQFRKKLTRLSVNANGSIIPKDCVDKNLIKKNLWLKALVAIPKVQPRFAMAIWKEYPTMKSLLRVYMDPTKSVHEKEFLLKDLTTESLLGDERRLGEVCSKRIYRILMAQCGNIKTDDVENGAGFFTHHST</sequence>
<keyword evidence="8 25" id="KW-0255">Endonuclease</keyword>
<comment type="subunit">
    <text evidence="21">Forms a heterodimer with MUS81.</text>
</comment>
<dbReference type="GO" id="GO:0048476">
    <property type="term" value="C:Holliday junction resolvase complex"/>
    <property type="evidence" value="ECO:0007669"/>
    <property type="project" value="InterPro"/>
</dbReference>
<dbReference type="GO" id="GO:0046872">
    <property type="term" value="F:metal ion binding"/>
    <property type="evidence" value="ECO:0007669"/>
    <property type="project" value="UniProtKB-KW"/>
</dbReference>
<dbReference type="InterPro" id="IPR042530">
    <property type="entry name" value="EME1/EME2_C"/>
</dbReference>
<evidence type="ECO:0000256" key="21">
    <source>
        <dbReference type="ARBA" id="ARBA00066032"/>
    </source>
</evidence>
<comment type="similarity">
    <text evidence="4">Belongs to the EME1/MMS4 family.</text>
</comment>
<dbReference type="GO" id="GO:0006310">
    <property type="term" value="P:DNA recombination"/>
    <property type="evidence" value="ECO:0007669"/>
    <property type="project" value="UniProtKB-KW"/>
</dbReference>
<feature type="compositionally biased region" description="Basic and acidic residues" evidence="23">
    <location>
        <begin position="19"/>
        <end position="29"/>
    </location>
</feature>
<evidence type="ECO:0000256" key="11">
    <source>
        <dbReference type="ARBA" id="ARBA00022801"/>
    </source>
</evidence>
<evidence type="ECO:0000256" key="17">
    <source>
        <dbReference type="ARBA" id="ARBA00023242"/>
    </source>
</evidence>